<keyword evidence="1" id="KW-0732">Signal</keyword>
<gene>
    <name evidence="2" type="ORF">BU16DRAFT_153254</name>
</gene>
<accession>A0A6A6QDT7</accession>
<evidence type="ECO:0000313" key="2">
    <source>
        <dbReference type="EMBL" id="KAF2490442.1"/>
    </source>
</evidence>
<evidence type="ECO:0000256" key="1">
    <source>
        <dbReference type="SAM" id="SignalP"/>
    </source>
</evidence>
<name>A0A6A6QDT7_9PEZI</name>
<proteinExistence type="predicted"/>
<evidence type="ECO:0008006" key="4">
    <source>
        <dbReference type="Google" id="ProtNLM"/>
    </source>
</evidence>
<dbReference type="AlphaFoldDB" id="A0A6A6QDT7"/>
<evidence type="ECO:0000313" key="3">
    <source>
        <dbReference type="Proteomes" id="UP000799750"/>
    </source>
</evidence>
<dbReference type="Proteomes" id="UP000799750">
    <property type="component" value="Unassembled WGS sequence"/>
</dbReference>
<keyword evidence="3" id="KW-1185">Reference proteome</keyword>
<protein>
    <recommendedName>
        <fullName evidence="4">Extracellular membrane protein CFEM domain-containing protein</fullName>
    </recommendedName>
</protein>
<organism evidence="2 3">
    <name type="scientific">Lophium mytilinum</name>
    <dbReference type="NCBI Taxonomy" id="390894"/>
    <lineage>
        <taxon>Eukaryota</taxon>
        <taxon>Fungi</taxon>
        <taxon>Dikarya</taxon>
        <taxon>Ascomycota</taxon>
        <taxon>Pezizomycotina</taxon>
        <taxon>Dothideomycetes</taxon>
        <taxon>Pleosporomycetidae</taxon>
        <taxon>Mytilinidiales</taxon>
        <taxon>Mytilinidiaceae</taxon>
        <taxon>Lophium</taxon>
    </lineage>
</organism>
<feature type="signal peptide" evidence="1">
    <location>
        <begin position="1"/>
        <end position="22"/>
    </location>
</feature>
<dbReference type="EMBL" id="MU004197">
    <property type="protein sequence ID" value="KAF2490442.1"/>
    <property type="molecule type" value="Genomic_DNA"/>
</dbReference>
<sequence length="204" mass="20640">MLPSINRRFANIALLVPYSALAQLTSTAIYPTDYSSFCTDPSRISTYDACITSVSSAYAGCSDTDYGCLCPAVKAEFNCMTAYCPQYTGGVCAVSKAAHDICVAANMAAPTVKDYACPSSLVESYFGPTDVPSGTATDAPTAAKGTSALTKGSKAPTTAGCTVAGSTPTSTSGAMVALGSPMTGTLAALASMLVSGFGRMAVFL</sequence>
<feature type="chain" id="PRO_5025653224" description="Extracellular membrane protein CFEM domain-containing protein" evidence="1">
    <location>
        <begin position="23"/>
        <end position="204"/>
    </location>
</feature>
<reference evidence="2" key="1">
    <citation type="journal article" date="2020" name="Stud. Mycol.">
        <title>101 Dothideomycetes genomes: a test case for predicting lifestyles and emergence of pathogens.</title>
        <authorList>
            <person name="Haridas S."/>
            <person name="Albert R."/>
            <person name="Binder M."/>
            <person name="Bloem J."/>
            <person name="Labutti K."/>
            <person name="Salamov A."/>
            <person name="Andreopoulos B."/>
            <person name="Baker S."/>
            <person name="Barry K."/>
            <person name="Bills G."/>
            <person name="Bluhm B."/>
            <person name="Cannon C."/>
            <person name="Castanera R."/>
            <person name="Culley D."/>
            <person name="Daum C."/>
            <person name="Ezra D."/>
            <person name="Gonzalez J."/>
            <person name="Henrissat B."/>
            <person name="Kuo A."/>
            <person name="Liang C."/>
            <person name="Lipzen A."/>
            <person name="Lutzoni F."/>
            <person name="Magnuson J."/>
            <person name="Mondo S."/>
            <person name="Nolan M."/>
            <person name="Ohm R."/>
            <person name="Pangilinan J."/>
            <person name="Park H.-J."/>
            <person name="Ramirez L."/>
            <person name="Alfaro M."/>
            <person name="Sun H."/>
            <person name="Tritt A."/>
            <person name="Yoshinaga Y."/>
            <person name="Zwiers L.-H."/>
            <person name="Turgeon B."/>
            <person name="Goodwin S."/>
            <person name="Spatafora J."/>
            <person name="Crous P."/>
            <person name="Grigoriev I."/>
        </authorList>
    </citation>
    <scope>NUCLEOTIDE SEQUENCE</scope>
    <source>
        <strain evidence="2">CBS 269.34</strain>
    </source>
</reference>
<dbReference type="OrthoDB" id="10638916at2759"/>